<dbReference type="EMBL" id="CP095049">
    <property type="protein sequence ID" value="UOQ55433.1"/>
    <property type="molecule type" value="Genomic_DNA"/>
</dbReference>
<protein>
    <submittedName>
        <fullName evidence="2">PKD domain-containing protein</fullName>
    </submittedName>
</protein>
<dbReference type="Pfam" id="PF18911">
    <property type="entry name" value="PKD_4"/>
    <property type="match status" value="1"/>
</dbReference>
<dbReference type="InterPro" id="IPR035986">
    <property type="entry name" value="PKD_dom_sf"/>
</dbReference>
<accession>A0ABY4FFG4</accession>
<dbReference type="SUPFAM" id="SSF49299">
    <property type="entry name" value="PKD domain"/>
    <property type="match status" value="1"/>
</dbReference>
<evidence type="ECO:0000259" key="1">
    <source>
        <dbReference type="PROSITE" id="PS50093"/>
    </source>
</evidence>
<dbReference type="Proteomes" id="UP000831785">
    <property type="component" value="Chromosome"/>
</dbReference>
<organism evidence="2 3">
    <name type="scientific">Hymenobacter cellulosivorans</name>
    <dbReference type="NCBI Taxonomy" id="2932249"/>
    <lineage>
        <taxon>Bacteria</taxon>
        <taxon>Pseudomonadati</taxon>
        <taxon>Bacteroidota</taxon>
        <taxon>Cytophagia</taxon>
        <taxon>Cytophagales</taxon>
        <taxon>Hymenobacteraceae</taxon>
        <taxon>Hymenobacter</taxon>
    </lineage>
</organism>
<dbReference type="Gene3D" id="2.60.40.10">
    <property type="entry name" value="Immunoglobulins"/>
    <property type="match status" value="1"/>
</dbReference>
<feature type="domain" description="PKD" evidence="1">
    <location>
        <begin position="58"/>
        <end position="103"/>
    </location>
</feature>
<sequence>MKNYLPLITSICLASCSTDSEVKPAEIKPATANFEMPESNEASIATVFQNKSLAAKRYAWSFGDGSTSTDENPTHTYTRTGQYLVKLKAFGERNDSITKSITILPYKIFTHSSTRIGGVYSCKIVTFVKPPGSPLSIHRLADKDITITEQAPDKVLWDSNTLIYSSSSSTSRQLPGGPYHTFGAPTDIRRKTVLAFFYTSGDSAVFLIDELPGHGSIQTYYHGKRRP</sequence>
<gene>
    <name evidence="2" type="ORF">MUN80_11900</name>
</gene>
<dbReference type="RefSeq" id="WP_244724183.1">
    <property type="nucleotide sequence ID" value="NZ_CP095049.1"/>
</dbReference>
<dbReference type="InterPro" id="IPR022409">
    <property type="entry name" value="PKD/Chitinase_dom"/>
</dbReference>
<name>A0ABY4FFG4_9BACT</name>
<dbReference type="PROSITE" id="PS50093">
    <property type="entry name" value="PKD"/>
    <property type="match status" value="1"/>
</dbReference>
<dbReference type="SMART" id="SM00089">
    <property type="entry name" value="PKD"/>
    <property type="match status" value="1"/>
</dbReference>
<reference evidence="2 3" key="1">
    <citation type="submission" date="2022-04" db="EMBL/GenBank/DDBJ databases">
        <title>Hymenobacter sp. isolated from the air.</title>
        <authorList>
            <person name="Won M."/>
            <person name="Lee C.-M."/>
            <person name="Woen H.-Y."/>
            <person name="Kwon S.-W."/>
        </authorList>
    </citation>
    <scope>NUCLEOTIDE SEQUENCE [LARGE SCALE GENOMIC DNA]</scope>
    <source>
        <strain evidence="3">5116 S-27</strain>
    </source>
</reference>
<proteinExistence type="predicted"/>
<keyword evidence="3" id="KW-1185">Reference proteome</keyword>
<evidence type="ECO:0000313" key="2">
    <source>
        <dbReference type="EMBL" id="UOQ55433.1"/>
    </source>
</evidence>
<dbReference type="InterPro" id="IPR013783">
    <property type="entry name" value="Ig-like_fold"/>
</dbReference>
<dbReference type="InterPro" id="IPR000601">
    <property type="entry name" value="PKD_dom"/>
</dbReference>
<evidence type="ECO:0000313" key="3">
    <source>
        <dbReference type="Proteomes" id="UP000831785"/>
    </source>
</evidence>
<dbReference type="CDD" id="cd00146">
    <property type="entry name" value="PKD"/>
    <property type="match status" value="1"/>
</dbReference>